<dbReference type="PANTHER" id="PTHR47936:SF1">
    <property type="entry name" value="PENTATRICOPEPTIDE REPEAT-CONTAINING PROTEIN GUN1, CHLOROPLASTIC"/>
    <property type="match status" value="1"/>
</dbReference>
<dbReference type="PROSITE" id="PS51375">
    <property type="entry name" value="PPR"/>
    <property type="match status" value="9"/>
</dbReference>
<dbReference type="InterPro" id="IPR002885">
    <property type="entry name" value="PPR_rpt"/>
</dbReference>
<dbReference type="Pfam" id="PF13812">
    <property type="entry name" value="PPR_3"/>
    <property type="match status" value="1"/>
</dbReference>
<feature type="repeat" description="PPR" evidence="3">
    <location>
        <begin position="272"/>
        <end position="307"/>
    </location>
</feature>
<evidence type="ECO:0000256" key="4">
    <source>
        <dbReference type="SAM" id="MobiDB-lite"/>
    </source>
</evidence>
<gene>
    <name evidence="6" type="ORF">TAV2_LOCUS3937</name>
</gene>
<keyword evidence="2" id="KW-0677">Repeat</keyword>
<feature type="repeat" description="PPR" evidence="3">
    <location>
        <begin position="413"/>
        <end position="447"/>
    </location>
</feature>
<feature type="repeat" description="PPR" evidence="3">
    <location>
        <begin position="518"/>
        <end position="552"/>
    </location>
</feature>
<dbReference type="Proteomes" id="UP000836841">
    <property type="component" value="Chromosome 1"/>
</dbReference>
<feature type="domain" description="Smr" evidence="5">
    <location>
        <begin position="806"/>
        <end position="895"/>
    </location>
</feature>
<feature type="repeat" description="PPR" evidence="3">
    <location>
        <begin position="378"/>
        <end position="412"/>
    </location>
</feature>
<dbReference type="SMART" id="SM00463">
    <property type="entry name" value="SMR"/>
    <property type="match status" value="1"/>
</dbReference>
<evidence type="ECO:0000256" key="3">
    <source>
        <dbReference type="PROSITE-ProRule" id="PRU00708"/>
    </source>
</evidence>
<feature type="region of interest" description="Disordered" evidence="4">
    <location>
        <begin position="1"/>
        <end position="106"/>
    </location>
</feature>
<feature type="compositionally biased region" description="Basic residues" evidence="4">
    <location>
        <begin position="27"/>
        <end position="40"/>
    </location>
</feature>
<organism evidence="6 7">
    <name type="scientific">Thlaspi arvense</name>
    <name type="common">Field penny-cress</name>
    <dbReference type="NCBI Taxonomy" id="13288"/>
    <lineage>
        <taxon>Eukaryota</taxon>
        <taxon>Viridiplantae</taxon>
        <taxon>Streptophyta</taxon>
        <taxon>Embryophyta</taxon>
        <taxon>Tracheophyta</taxon>
        <taxon>Spermatophyta</taxon>
        <taxon>Magnoliopsida</taxon>
        <taxon>eudicotyledons</taxon>
        <taxon>Gunneridae</taxon>
        <taxon>Pentapetalae</taxon>
        <taxon>rosids</taxon>
        <taxon>malvids</taxon>
        <taxon>Brassicales</taxon>
        <taxon>Brassicaceae</taxon>
        <taxon>Thlaspideae</taxon>
        <taxon>Thlaspi</taxon>
    </lineage>
</organism>
<dbReference type="PANTHER" id="PTHR47936">
    <property type="entry name" value="PPR_LONG DOMAIN-CONTAINING PROTEIN"/>
    <property type="match status" value="1"/>
</dbReference>
<keyword evidence="7" id="KW-1185">Reference proteome</keyword>
<dbReference type="SUPFAM" id="SSF48452">
    <property type="entry name" value="TPR-like"/>
    <property type="match status" value="1"/>
</dbReference>
<feature type="compositionally biased region" description="Polar residues" evidence="4">
    <location>
        <begin position="10"/>
        <end position="26"/>
    </location>
</feature>
<reference evidence="6 7" key="1">
    <citation type="submission" date="2022-03" db="EMBL/GenBank/DDBJ databases">
        <authorList>
            <person name="Nunn A."/>
            <person name="Chopra R."/>
            <person name="Nunn A."/>
            <person name="Contreras Garrido A."/>
        </authorList>
    </citation>
    <scope>NUCLEOTIDE SEQUENCE [LARGE SCALE GENOMIC DNA]</scope>
</reference>
<dbReference type="Pfam" id="PF01535">
    <property type="entry name" value="PPR"/>
    <property type="match status" value="2"/>
</dbReference>
<dbReference type="Gene3D" id="1.25.40.10">
    <property type="entry name" value="Tetratricopeptide repeat domain"/>
    <property type="match status" value="5"/>
</dbReference>
<feature type="compositionally biased region" description="Low complexity" evidence="4">
    <location>
        <begin position="61"/>
        <end position="79"/>
    </location>
</feature>
<sequence>MASTPPHCSITATKPYQNNPYPQNQLKNHRQSLHPPRYHRPWAPQRFAPSPLGGGTKARGSAASPSSSSAAAAAATTATGQLSQTPARFPALSPLQTPKSDLSPDFAGRRSTRFVSKMHFGRPKTAMASRHSLVAEDALHHAIQFSGNDEGLQNLLLSFESKLCGSDDYTYILRELGNRGEFEKAVRFYEFAVKRERRKNEQGKLASAMISTLGRLGKVSIAKRIFETALAGGYGNTVYAFSAIISAYGRSGYHEDAINVFSSMKGYGLRPNLVTYNAVIDACGKGGMEFKQVAEFFDEMQRNRVQPDRITFNSLLAVCSRGGSWEAARNLFDEMLNRGIEQDIFTYNTLLDAICKGGQMDLAFEILAQMPAKNIMPNVVTYSTVIDGYAKAGRFNDALALFGEMKYLGIPLDRVSYNTLVSIYAKLGRFEEALDIVREMASAGIRKDAVTYNALLGGYGKHERYGEVKCVFAEMKQERVLPNLLTYSTLIDVYSKGGLYKEAMEIFREFKSAGLRADVVLYSALIDALCKNGLVESAVSLLDEMTKEGISPNVVTYNSMIDAFGRSATAEYLAEIDEGGANGVEEDESFSSSSASPSDSLSVAVGIDSLCKLTETEDHRIVKIFGQLVTEGNNQIKKDCKQGVQELSCILEVFRKMHELEIKPNVVTFSAILNACRFVPLSDPFLKVLLKFADGFVYLVKPVCIESSRCNSFEEASMLLEELRLFDNKVYGVTHGLLMGYKENVWVQAQSLFDEVMAMDGSTASAFYNALTDMLWHFGQRRGAQSVVLEGRRRKVWENVWSDSCLDLHLMSSGAARAMVHAWLLNIRSIVYEGHELPKLLSILTGWGKHSKVMGDGTLRPAVEALLRGMGAPFHVAKCNVGRFVSSGSLVAAWLRESGTLKVLVLQDHKHEQTSLPLPL</sequence>
<proteinExistence type="inferred from homology"/>
<dbReference type="GO" id="GO:0031930">
    <property type="term" value="P:mitochondria-nucleus signaling pathway"/>
    <property type="evidence" value="ECO:0007669"/>
    <property type="project" value="TreeGrafter"/>
</dbReference>
<feature type="repeat" description="PPR" evidence="3">
    <location>
        <begin position="483"/>
        <end position="517"/>
    </location>
</feature>
<evidence type="ECO:0000256" key="2">
    <source>
        <dbReference type="ARBA" id="ARBA00022737"/>
    </source>
</evidence>
<dbReference type="FunFam" id="1.25.40.10:FF:000980">
    <property type="entry name" value="Pentatricopeptide repeat-containing protein, chloroplastic"/>
    <property type="match status" value="1"/>
</dbReference>
<dbReference type="FunFam" id="1.25.40.10:FF:000556">
    <property type="entry name" value="Pentatricopeptide repeat-containing protein, chloroplastic"/>
    <property type="match status" value="1"/>
</dbReference>
<dbReference type="InterPro" id="IPR011990">
    <property type="entry name" value="TPR-like_helical_dom_sf"/>
</dbReference>
<evidence type="ECO:0000259" key="5">
    <source>
        <dbReference type="PROSITE" id="PS50828"/>
    </source>
</evidence>
<dbReference type="InterPro" id="IPR002625">
    <property type="entry name" value="Smr_dom"/>
</dbReference>
<dbReference type="GO" id="GO:0009507">
    <property type="term" value="C:chloroplast"/>
    <property type="evidence" value="ECO:0007669"/>
    <property type="project" value="TreeGrafter"/>
</dbReference>
<dbReference type="GO" id="GO:0010019">
    <property type="term" value="P:chloroplast-nucleus signaling pathway"/>
    <property type="evidence" value="ECO:0007669"/>
    <property type="project" value="TreeGrafter"/>
</dbReference>
<feature type="repeat" description="PPR" evidence="3">
    <location>
        <begin position="343"/>
        <end position="377"/>
    </location>
</feature>
<accession>A0AAU9RGJ2</accession>
<comment type="similarity">
    <text evidence="1">Belongs to the PPR family. P subfamily.</text>
</comment>
<name>A0AAU9RGJ2_THLAR</name>
<dbReference type="PROSITE" id="PS50828">
    <property type="entry name" value="SMR"/>
    <property type="match status" value="1"/>
</dbReference>
<dbReference type="SUPFAM" id="SSF160443">
    <property type="entry name" value="SMR domain-like"/>
    <property type="match status" value="1"/>
</dbReference>
<evidence type="ECO:0000313" key="7">
    <source>
        <dbReference type="Proteomes" id="UP000836841"/>
    </source>
</evidence>
<dbReference type="EMBL" id="OU466857">
    <property type="protein sequence ID" value="CAH2038794.1"/>
    <property type="molecule type" value="Genomic_DNA"/>
</dbReference>
<protein>
    <recommendedName>
        <fullName evidence="5">Smr domain-containing protein</fullName>
    </recommendedName>
</protein>
<feature type="repeat" description="PPR" evidence="3">
    <location>
        <begin position="237"/>
        <end position="271"/>
    </location>
</feature>
<dbReference type="InterPro" id="IPR036063">
    <property type="entry name" value="Smr_dom_sf"/>
</dbReference>
<evidence type="ECO:0000256" key="1">
    <source>
        <dbReference type="ARBA" id="ARBA00007626"/>
    </source>
</evidence>
<evidence type="ECO:0000313" key="6">
    <source>
        <dbReference type="EMBL" id="CAH2038794.1"/>
    </source>
</evidence>
<feature type="repeat" description="PPR" evidence="3">
    <location>
        <begin position="308"/>
        <end position="342"/>
    </location>
</feature>
<dbReference type="Gene3D" id="3.30.1370.110">
    <property type="match status" value="1"/>
</dbReference>
<dbReference type="Pfam" id="PF13041">
    <property type="entry name" value="PPR_2"/>
    <property type="match status" value="4"/>
</dbReference>
<dbReference type="AlphaFoldDB" id="A0AAU9RGJ2"/>
<feature type="repeat" description="PPR" evidence="3">
    <location>
        <begin position="448"/>
        <end position="482"/>
    </location>
</feature>
<dbReference type="NCBIfam" id="TIGR00756">
    <property type="entry name" value="PPR"/>
    <property type="match status" value="9"/>
</dbReference>